<evidence type="ECO:0000313" key="3">
    <source>
        <dbReference type="EMBL" id="KAE9197120.1"/>
    </source>
</evidence>
<organism evidence="4 6">
    <name type="scientific">Phytophthora fragariae</name>
    <dbReference type="NCBI Taxonomy" id="53985"/>
    <lineage>
        <taxon>Eukaryota</taxon>
        <taxon>Sar</taxon>
        <taxon>Stramenopiles</taxon>
        <taxon>Oomycota</taxon>
        <taxon>Peronosporomycetes</taxon>
        <taxon>Peronosporales</taxon>
        <taxon>Peronosporaceae</taxon>
        <taxon>Phytophthora</taxon>
    </lineage>
</organism>
<sequence length="90" mass="9478">MASRVLDLAGWGSGGSLESCADFDVGATPPPPRVETAAAFELRTASRAGTRGCRALFTKNGVRPVEAWVELFNANSAIGRKELQEAKDVA</sequence>
<evidence type="ECO:0000313" key="5">
    <source>
        <dbReference type="Proteomes" id="UP000476176"/>
    </source>
</evidence>
<evidence type="ECO:0000313" key="4">
    <source>
        <dbReference type="EMBL" id="KAE9310407.1"/>
    </source>
</evidence>
<reference evidence="5 6" key="1">
    <citation type="submission" date="2018-09" db="EMBL/GenBank/DDBJ databases">
        <title>Genomic investigation of the strawberry pathogen Phytophthora fragariae indicates pathogenicity is determined by transcriptional variation in three key races.</title>
        <authorList>
            <person name="Adams T.M."/>
            <person name="Armitage A.D."/>
            <person name="Sobczyk M.K."/>
            <person name="Bates H.J."/>
            <person name="Dunwell J.M."/>
            <person name="Nellist C.F."/>
            <person name="Harrison R.J."/>
        </authorList>
    </citation>
    <scope>NUCLEOTIDE SEQUENCE [LARGE SCALE GENOMIC DNA]</scope>
    <source>
        <strain evidence="3 5">BC-23</strain>
        <strain evidence="4 6">NOV-77</strain>
        <strain evidence="2 7">ONT-3</strain>
    </source>
</reference>
<dbReference type="EMBL" id="QXFY01001746">
    <property type="protein sequence ID" value="KAE9310407.1"/>
    <property type="molecule type" value="Genomic_DNA"/>
</dbReference>
<evidence type="ECO:0000313" key="6">
    <source>
        <dbReference type="Proteomes" id="UP000486351"/>
    </source>
</evidence>
<protein>
    <submittedName>
        <fullName evidence="4">Uncharacterized protein</fullName>
    </submittedName>
</protein>
<dbReference type="Proteomes" id="UP000476176">
    <property type="component" value="Unassembled WGS sequence"/>
</dbReference>
<dbReference type="EMBL" id="QXFX01001030">
    <property type="protein sequence ID" value="KAE9098192.1"/>
    <property type="molecule type" value="Genomic_DNA"/>
</dbReference>
<dbReference type="EMBL" id="QXGC01001729">
    <property type="protein sequence ID" value="KAE9197120.1"/>
    <property type="molecule type" value="Genomic_DNA"/>
</dbReference>
<accession>A0A6G0R058</accession>
<evidence type="ECO:0000313" key="2">
    <source>
        <dbReference type="EMBL" id="KAE9098192.1"/>
    </source>
</evidence>
<feature type="region of interest" description="Disordered" evidence="1">
    <location>
        <begin position="1"/>
        <end position="28"/>
    </location>
</feature>
<comment type="caution">
    <text evidence="4">The sequence shown here is derived from an EMBL/GenBank/DDBJ whole genome shotgun (WGS) entry which is preliminary data.</text>
</comment>
<dbReference type="Proteomes" id="UP000486351">
    <property type="component" value="Unassembled WGS sequence"/>
</dbReference>
<evidence type="ECO:0000313" key="7">
    <source>
        <dbReference type="Proteomes" id="UP000488956"/>
    </source>
</evidence>
<name>A0A6G0R058_9STRA</name>
<dbReference type="AlphaFoldDB" id="A0A6G0R058"/>
<proteinExistence type="predicted"/>
<gene>
    <name evidence="3" type="ORF">PF004_g19919</name>
    <name evidence="4" type="ORF">PF008_g20469</name>
    <name evidence="2" type="ORF">PF010_g15658</name>
</gene>
<evidence type="ECO:0000256" key="1">
    <source>
        <dbReference type="SAM" id="MobiDB-lite"/>
    </source>
</evidence>
<dbReference type="Proteomes" id="UP000488956">
    <property type="component" value="Unassembled WGS sequence"/>
</dbReference>